<feature type="signal peptide" evidence="1">
    <location>
        <begin position="1"/>
        <end position="20"/>
    </location>
</feature>
<organism evidence="2 3">
    <name type="scientific">Tilletiaria anomala (strain ATCC 24038 / CBS 436.72 / UBC 951)</name>
    <dbReference type="NCBI Taxonomy" id="1037660"/>
    <lineage>
        <taxon>Eukaryota</taxon>
        <taxon>Fungi</taxon>
        <taxon>Dikarya</taxon>
        <taxon>Basidiomycota</taxon>
        <taxon>Ustilaginomycotina</taxon>
        <taxon>Exobasidiomycetes</taxon>
        <taxon>Georgefischeriales</taxon>
        <taxon>Tilletiariaceae</taxon>
        <taxon>Tilletiaria</taxon>
    </lineage>
</organism>
<keyword evidence="3" id="KW-1185">Reference proteome</keyword>
<comment type="caution">
    <text evidence="2">The sequence shown here is derived from an EMBL/GenBank/DDBJ whole genome shotgun (WGS) entry which is preliminary data.</text>
</comment>
<reference evidence="2 3" key="1">
    <citation type="submission" date="2014-05" db="EMBL/GenBank/DDBJ databases">
        <title>Draft genome sequence of a rare smut relative, Tilletiaria anomala UBC 951.</title>
        <authorList>
            <consortium name="DOE Joint Genome Institute"/>
            <person name="Toome M."/>
            <person name="Kuo A."/>
            <person name="Henrissat B."/>
            <person name="Lipzen A."/>
            <person name="Tritt A."/>
            <person name="Yoshinaga Y."/>
            <person name="Zane M."/>
            <person name="Barry K."/>
            <person name="Grigoriev I.V."/>
            <person name="Spatafora J.W."/>
            <person name="Aimea M.C."/>
        </authorList>
    </citation>
    <scope>NUCLEOTIDE SEQUENCE [LARGE SCALE GENOMIC DNA]</scope>
    <source>
        <strain evidence="2 3">UBC 951</strain>
    </source>
</reference>
<dbReference type="HOGENOM" id="CLU_2741821_0_0_1"/>
<dbReference type="EMBL" id="JMSN01000027">
    <property type="protein sequence ID" value="KDN47987.1"/>
    <property type="molecule type" value="Genomic_DNA"/>
</dbReference>
<evidence type="ECO:0008006" key="4">
    <source>
        <dbReference type="Google" id="ProtNLM"/>
    </source>
</evidence>
<protein>
    <recommendedName>
        <fullName evidence="4">Secreted protein</fullName>
    </recommendedName>
</protein>
<evidence type="ECO:0000256" key="1">
    <source>
        <dbReference type="SAM" id="SignalP"/>
    </source>
</evidence>
<evidence type="ECO:0000313" key="3">
    <source>
        <dbReference type="Proteomes" id="UP000027361"/>
    </source>
</evidence>
<evidence type="ECO:0000313" key="2">
    <source>
        <dbReference type="EMBL" id="KDN47987.1"/>
    </source>
</evidence>
<accession>A0A066W204</accession>
<feature type="chain" id="PRO_5001628700" description="Secreted protein" evidence="1">
    <location>
        <begin position="21"/>
        <end position="71"/>
    </location>
</feature>
<proteinExistence type="predicted"/>
<gene>
    <name evidence="2" type="ORF">K437DRAFT_255716</name>
</gene>
<dbReference type="InParanoid" id="A0A066W204"/>
<name>A0A066W204_TILAU</name>
<keyword evidence="1" id="KW-0732">Signal</keyword>
<dbReference type="RefSeq" id="XP_013244006.1">
    <property type="nucleotide sequence ID" value="XM_013388552.1"/>
</dbReference>
<dbReference type="AlphaFoldDB" id="A0A066W204"/>
<dbReference type="GeneID" id="25264231"/>
<dbReference type="Proteomes" id="UP000027361">
    <property type="component" value="Unassembled WGS sequence"/>
</dbReference>
<sequence>MPGSLRLFVSLALLVLPVHGSGPLRHATISFFPFCLRGEEWVAGARSGNNSVYPIPRLGLPPAPLSVCLSV</sequence>